<sequence>MDTELLPGYHLTPIVKGELGQPSKIAEECAEFIDACAQDCRVMALVELADLYGAMRAYLAHHHPTLIMRDLEIMADINERAFRNGRRR</sequence>
<evidence type="ECO:0000313" key="2">
    <source>
        <dbReference type="Proteomes" id="UP001056576"/>
    </source>
</evidence>
<accession>A0A9E7MS92</accession>
<name>A0A9E7MS92_9CAUD</name>
<gene>
    <name evidence="1" type="ORF">KIKIMORA_03360</name>
</gene>
<proteinExistence type="predicted"/>
<reference evidence="1 2" key="1">
    <citation type="submission" date="2022-05" db="EMBL/GenBank/DDBJ databases">
        <authorList>
            <person name="Friedrich I."/>
            <person name="Poehlein A."/>
            <person name="Schneider D."/>
            <person name="Hertel R."/>
            <person name="Daniel R."/>
        </authorList>
    </citation>
    <scope>NUCLEOTIDE SEQUENCE [LARGE SCALE GENOMIC DNA]</scope>
</reference>
<evidence type="ECO:0000313" key="1">
    <source>
        <dbReference type="EMBL" id="USN15478.1"/>
    </source>
</evidence>
<protein>
    <submittedName>
        <fullName evidence="1">Uncharacterized protein</fullName>
    </submittedName>
</protein>
<keyword evidence="2" id="KW-1185">Reference proteome</keyword>
<dbReference type="Proteomes" id="UP001056576">
    <property type="component" value="Segment"/>
</dbReference>
<organism evidence="1 2">
    <name type="scientific">Brevundimonas phage vB_BpoS-Kikimora</name>
    <dbReference type="NCBI Taxonomy" id="2948601"/>
    <lineage>
        <taxon>Viruses</taxon>
        <taxon>Duplodnaviria</taxon>
        <taxon>Heunggongvirae</taxon>
        <taxon>Uroviricota</taxon>
        <taxon>Caudoviricetes</taxon>
        <taxon>Jeanschmidtviridae</taxon>
        <taxon>Kikimoravirus</taxon>
        <taxon>Kikimoravirus kikimora</taxon>
    </lineage>
</organism>
<dbReference type="EMBL" id="ON529857">
    <property type="protein sequence ID" value="USN15478.1"/>
    <property type="molecule type" value="Genomic_DNA"/>
</dbReference>